<feature type="repeat" description="ANK" evidence="3">
    <location>
        <begin position="420"/>
        <end position="452"/>
    </location>
</feature>
<protein>
    <submittedName>
        <fullName evidence="5">Uncharacterized protein</fullName>
    </submittedName>
</protein>
<keyword evidence="1" id="KW-0677">Repeat</keyword>
<dbReference type="SMART" id="SM00248">
    <property type="entry name" value="ANK"/>
    <property type="match status" value="6"/>
</dbReference>
<dbReference type="InterPro" id="IPR036770">
    <property type="entry name" value="Ankyrin_rpt-contain_sf"/>
</dbReference>
<feature type="repeat" description="ANK" evidence="3">
    <location>
        <begin position="186"/>
        <end position="218"/>
    </location>
</feature>
<organism evidence="5 6">
    <name type="scientific">Achlya hypogyna</name>
    <name type="common">Oomycete</name>
    <name type="synonym">Protoachlya hypogyna</name>
    <dbReference type="NCBI Taxonomy" id="1202772"/>
    <lineage>
        <taxon>Eukaryota</taxon>
        <taxon>Sar</taxon>
        <taxon>Stramenopiles</taxon>
        <taxon>Oomycota</taxon>
        <taxon>Saprolegniomycetes</taxon>
        <taxon>Saprolegniales</taxon>
        <taxon>Achlyaceae</taxon>
        <taxon>Achlya</taxon>
    </lineage>
</organism>
<dbReference type="Pfam" id="PF12796">
    <property type="entry name" value="Ank_2"/>
    <property type="match status" value="2"/>
</dbReference>
<evidence type="ECO:0000256" key="2">
    <source>
        <dbReference type="ARBA" id="ARBA00023043"/>
    </source>
</evidence>
<dbReference type="PROSITE" id="PS50297">
    <property type="entry name" value="ANK_REP_REGION"/>
    <property type="match status" value="3"/>
</dbReference>
<dbReference type="PROSITE" id="PS50088">
    <property type="entry name" value="ANK_REPEAT"/>
    <property type="match status" value="3"/>
</dbReference>
<proteinExistence type="predicted"/>
<dbReference type="PANTHER" id="PTHR24198">
    <property type="entry name" value="ANKYRIN REPEAT AND PROTEIN KINASE DOMAIN-CONTAINING PROTEIN"/>
    <property type="match status" value="1"/>
</dbReference>
<sequence>MDALFEAEDRAQRAEARRRRALARTGKKRQTERKRRAAEEQWAEAAARATMALEDASSLAAQRAHDTLTQYHAYQAAHDVYREATSLRKKARALHLDERTPGATPIARMAELRQRVDDHAARAERAAAASQRLASVADRHEATTQQLAVAAASGWADKMRVALREANVGVLEHLVARGADVDCECHCVTPLIVAVATGRLDVARALLQRGADPARETADGKTALLVAVLADDLDAVGLLAPTLAHLRHETKHGATAMLVACEKGRTAIVGHIVAIAPALVHAANAAGLTPLMQAARTNHLALVQLLLQHGASPTPTTRDGCTAADLAQRAGFRETAQICRGEAAGVRLKDIAGQHKALSRALAAESVAAVLHRLQMYGTLSPNHESPLGDMLTLLTCATGSVAQVQAALQLCRWTQPNRLGLTGAMVAAQRGRLDVLLALVAAGADLNQTDALGRDCFHHLHTNGHDAVARQLAAHKRKERRWWVLELPEPRPGGGPKAEPLPPVASPPTSPAKPRPLRALCTMCQLLFARKACVECQLAYCDRCYMHKHLNGRFRHHHGGEIALPTPEVAALTWGDSMDTCCDATDQMRRLHGVSSRALAALQSPSKPKKRVVEELPEIESAIANQSNYMLHTAQLQLAQVYRKEEKYPAATQLLNQILIEVVGNVVGADAAFVSRVHTEYGRVLAAQGDGEGSTDHFEAALSALQPAGTFDDGDLLTALAAYDTSLAAAGRHNARVALARRVQQSRAACAPCDHPLVQRAASHVERCVEAREAAAMATHDAPRADAPASFREVLLHDAGFRAFCESVNRGAHVAFWCELDALPPDERARPPGFALYAKYVASKKVQCLPTSVVRRLASSLDHSIAPNAADGRPGKRLVMVFAKAKRIVFEYLFTTTYAAYTDPRGSVDEHKRSIAR</sequence>
<gene>
    <name evidence="5" type="ORF">ACHHYP_12226</name>
</gene>
<evidence type="ECO:0000256" key="4">
    <source>
        <dbReference type="SAM" id="MobiDB-lite"/>
    </source>
</evidence>
<feature type="compositionally biased region" description="Pro residues" evidence="4">
    <location>
        <begin position="500"/>
        <end position="514"/>
    </location>
</feature>
<dbReference type="Gene3D" id="1.25.40.20">
    <property type="entry name" value="Ankyrin repeat-containing domain"/>
    <property type="match status" value="3"/>
</dbReference>
<dbReference type="SUPFAM" id="SSF48403">
    <property type="entry name" value="Ankyrin repeat"/>
    <property type="match status" value="1"/>
</dbReference>
<feature type="region of interest" description="Disordered" evidence="4">
    <location>
        <begin position="489"/>
        <end position="514"/>
    </location>
</feature>
<keyword evidence="6" id="KW-1185">Reference proteome</keyword>
<dbReference type="CDD" id="cd19757">
    <property type="entry name" value="Bbox1"/>
    <property type="match status" value="1"/>
</dbReference>
<feature type="compositionally biased region" description="Basic residues" evidence="4">
    <location>
        <begin position="16"/>
        <end position="36"/>
    </location>
</feature>
<dbReference type="STRING" id="1202772.A0A1V9YHC1"/>
<accession>A0A1V9YHC1</accession>
<dbReference type="AlphaFoldDB" id="A0A1V9YHC1"/>
<dbReference type="OrthoDB" id="74208at2759"/>
<evidence type="ECO:0000313" key="6">
    <source>
        <dbReference type="Proteomes" id="UP000243579"/>
    </source>
</evidence>
<evidence type="ECO:0000313" key="5">
    <source>
        <dbReference type="EMBL" id="OQR85143.1"/>
    </source>
</evidence>
<dbReference type="InterPro" id="IPR002110">
    <property type="entry name" value="Ankyrin_rpt"/>
</dbReference>
<comment type="caution">
    <text evidence="5">The sequence shown here is derived from an EMBL/GenBank/DDBJ whole genome shotgun (WGS) entry which is preliminary data.</text>
</comment>
<reference evidence="5 6" key="1">
    <citation type="journal article" date="2014" name="Genome Biol. Evol.">
        <title>The secreted proteins of Achlya hypogyna and Thraustotheca clavata identify the ancestral oomycete secretome and reveal gene acquisitions by horizontal gene transfer.</title>
        <authorList>
            <person name="Misner I."/>
            <person name="Blouin N."/>
            <person name="Leonard G."/>
            <person name="Richards T.A."/>
            <person name="Lane C.E."/>
        </authorList>
    </citation>
    <scope>NUCLEOTIDE SEQUENCE [LARGE SCALE GENOMIC DNA]</scope>
    <source>
        <strain evidence="5 6">ATCC 48635</strain>
    </source>
</reference>
<name>A0A1V9YHC1_ACHHY</name>
<feature type="region of interest" description="Disordered" evidence="4">
    <location>
        <begin position="16"/>
        <end position="38"/>
    </location>
</feature>
<keyword evidence="2 3" id="KW-0040">ANK repeat</keyword>
<dbReference type="Proteomes" id="UP000243579">
    <property type="component" value="Unassembled WGS sequence"/>
</dbReference>
<dbReference type="PANTHER" id="PTHR24198:SF165">
    <property type="entry name" value="ANKYRIN REPEAT-CONTAINING PROTEIN-RELATED"/>
    <property type="match status" value="1"/>
</dbReference>
<dbReference type="EMBL" id="JNBR01001800">
    <property type="protein sequence ID" value="OQR85143.1"/>
    <property type="molecule type" value="Genomic_DNA"/>
</dbReference>
<feature type="repeat" description="ANK" evidence="3">
    <location>
        <begin position="286"/>
        <end position="318"/>
    </location>
</feature>
<evidence type="ECO:0000256" key="3">
    <source>
        <dbReference type="PROSITE-ProRule" id="PRU00023"/>
    </source>
</evidence>
<evidence type="ECO:0000256" key="1">
    <source>
        <dbReference type="ARBA" id="ARBA00022737"/>
    </source>
</evidence>